<dbReference type="InParanoid" id="A0A540VAM1"/>
<dbReference type="InterPro" id="IPR037997">
    <property type="entry name" value="Dgk1-like"/>
</dbReference>
<feature type="transmembrane region" description="Helical" evidence="1">
    <location>
        <begin position="236"/>
        <end position="255"/>
    </location>
</feature>
<comment type="caution">
    <text evidence="2">The sequence shown here is derived from an EMBL/GenBank/DDBJ whole genome shotgun (WGS) entry which is preliminary data.</text>
</comment>
<dbReference type="RefSeq" id="WP_141611905.1">
    <property type="nucleotide sequence ID" value="NZ_VIGC02000033.1"/>
</dbReference>
<name>A0A540VAM1_9CHLR</name>
<keyword evidence="1" id="KW-0472">Membrane</keyword>
<dbReference type="PANTHER" id="PTHR31303">
    <property type="entry name" value="CTP-DEPENDENT DIACYLGLYCEROL KINASE 1"/>
    <property type="match status" value="1"/>
</dbReference>
<evidence type="ECO:0000256" key="1">
    <source>
        <dbReference type="SAM" id="Phobius"/>
    </source>
</evidence>
<gene>
    <name evidence="2" type="ORF">FKZ61_19850</name>
</gene>
<dbReference type="Proteomes" id="UP000317371">
    <property type="component" value="Unassembled WGS sequence"/>
</dbReference>
<protein>
    <recommendedName>
        <fullName evidence="4">Phosphatidate cytidylyltransferase</fullName>
    </recommendedName>
</protein>
<sequence>MMTSAQEMLVILAKILLTLGAVLGWMWVLAGYQRRRQPHPEWVRKGMHLGGGLIALAMPWLFDERWPVMVLGVLAAAGLGLVRSVRVLREGLGSVTGSVARKTWGEIWFPLGAAATYGISAGDPLVYSIAILILTLADAGAGLVGTFYGTRRYRVFQGEKSVEGSLTFFLLALLCVDLPLWLAGPMGGASVLAVALSVALLATLLDAVSWWGLDNLLIPVCSCLLLQHLLTPEPSAWAMLLPGLLALPVLALVLWPRLAARARMG</sequence>
<keyword evidence="1" id="KW-1133">Transmembrane helix</keyword>
<evidence type="ECO:0000313" key="3">
    <source>
        <dbReference type="Proteomes" id="UP000317371"/>
    </source>
</evidence>
<dbReference type="AlphaFoldDB" id="A0A540VAM1"/>
<feature type="transmembrane region" description="Helical" evidence="1">
    <location>
        <begin position="188"/>
        <end position="205"/>
    </location>
</feature>
<feature type="transmembrane region" description="Helical" evidence="1">
    <location>
        <begin position="125"/>
        <end position="150"/>
    </location>
</feature>
<feature type="transmembrane region" description="Helical" evidence="1">
    <location>
        <begin position="42"/>
        <end position="60"/>
    </location>
</feature>
<dbReference type="EMBL" id="VIGC01000033">
    <property type="protein sequence ID" value="TQE93765.1"/>
    <property type="molecule type" value="Genomic_DNA"/>
</dbReference>
<evidence type="ECO:0008006" key="4">
    <source>
        <dbReference type="Google" id="ProtNLM"/>
    </source>
</evidence>
<accession>A0A540VAM1</accession>
<evidence type="ECO:0000313" key="2">
    <source>
        <dbReference type="EMBL" id="TQE93765.1"/>
    </source>
</evidence>
<organism evidence="2 3">
    <name type="scientific">Litorilinea aerophila</name>
    <dbReference type="NCBI Taxonomy" id="1204385"/>
    <lineage>
        <taxon>Bacteria</taxon>
        <taxon>Bacillati</taxon>
        <taxon>Chloroflexota</taxon>
        <taxon>Caldilineae</taxon>
        <taxon>Caldilineales</taxon>
        <taxon>Caldilineaceae</taxon>
        <taxon>Litorilinea</taxon>
    </lineage>
</organism>
<dbReference type="OrthoDB" id="1117602at2"/>
<feature type="transmembrane region" description="Helical" evidence="1">
    <location>
        <begin position="66"/>
        <end position="82"/>
    </location>
</feature>
<feature type="transmembrane region" description="Helical" evidence="1">
    <location>
        <begin position="162"/>
        <end position="182"/>
    </location>
</feature>
<feature type="transmembrane region" description="Helical" evidence="1">
    <location>
        <begin position="12"/>
        <end position="30"/>
    </location>
</feature>
<keyword evidence="1" id="KW-0812">Transmembrane</keyword>
<keyword evidence="3" id="KW-1185">Reference proteome</keyword>
<dbReference type="GO" id="GO:0004143">
    <property type="term" value="F:ATP-dependent diacylglycerol kinase activity"/>
    <property type="evidence" value="ECO:0007669"/>
    <property type="project" value="InterPro"/>
</dbReference>
<reference evidence="2 3" key="1">
    <citation type="submission" date="2019-06" db="EMBL/GenBank/DDBJ databases">
        <title>Genome sequence of Litorilinea aerophila BAA-2444.</title>
        <authorList>
            <person name="Maclea K.S."/>
            <person name="Maurais E.G."/>
            <person name="Iannazzi L.C."/>
        </authorList>
    </citation>
    <scope>NUCLEOTIDE SEQUENCE [LARGE SCALE GENOMIC DNA]</scope>
    <source>
        <strain evidence="2 3">ATCC BAA-2444</strain>
    </source>
</reference>
<dbReference type="PANTHER" id="PTHR31303:SF1">
    <property type="entry name" value="CTP-DEPENDENT DIACYLGLYCEROL KINASE 1"/>
    <property type="match status" value="1"/>
</dbReference>
<proteinExistence type="predicted"/>